<dbReference type="HOGENOM" id="CLU_069356_17_0_11"/>
<dbReference type="EMBL" id="CP006850">
    <property type="protein sequence ID" value="AHH20397.1"/>
    <property type="molecule type" value="Genomic_DNA"/>
</dbReference>
<dbReference type="InterPro" id="IPR049445">
    <property type="entry name" value="TetR_SbtR-like_C"/>
</dbReference>
<dbReference type="Pfam" id="PF21597">
    <property type="entry name" value="TetR_C_43"/>
    <property type="match status" value="1"/>
</dbReference>
<dbReference type="Pfam" id="PF00440">
    <property type="entry name" value="TetR_N"/>
    <property type="match status" value="1"/>
</dbReference>
<dbReference type="Gene3D" id="1.10.357.10">
    <property type="entry name" value="Tetracycline Repressor, domain 2"/>
    <property type="match status" value="1"/>
</dbReference>
<evidence type="ECO:0000313" key="6">
    <source>
        <dbReference type="EMBL" id="AHH20397.1"/>
    </source>
</evidence>
<dbReference type="RefSeq" id="WP_025351763.1">
    <property type="nucleotide sequence ID" value="NZ_CP006850.1"/>
</dbReference>
<protein>
    <submittedName>
        <fullName evidence="6">Puatitve transcriptional regulator, TetR family</fullName>
    </submittedName>
</protein>
<dbReference type="GO" id="GO:0000976">
    <property type="term" value="F:transcription cis-regulatory region binding"/>
    <property type="evidence" value="ECO:0007669"/>
    <property type="project" value="TreeGrafter"/>
</dbReference>
<reference evidence="6 7" key="1">
    <citation type="journal article" date="2014" name="Appl. Environ. Microbiol.">
        <title>Insights into the Microbial Degradation of Rubber and Gutta-Percha by Analysis of the Complete Genome of Nocardia nova SH22a.</title>
        <authorList>
            <person name="Luo Q."/>
            <person name="Hiessl S."/>
            <person name="Poehlein A."/>
            <person name="Daniel R."/>
            <person name="Steinbuchel A."/>
        </authorList>
    </citation>
    <scope>NUCLEOTIDE SEQUENCE [LARGE SCALE GENOMIC DNA]</scope>
    <source>
        <strain evidence="6">SH22a</strain>
    </source>
</reference>
<feature type="domain" description="HTH tetR-type" evidence="5">
    <location>
        <begin position="14"/>
        <end position="73"/>
    </location>
</feature>
<keyword evidence="2 4" id="KW-0238">DNA-binding</keyword>
<dbReference type="PANTHER" id="PTHR30055:SF234">
    <property type="entry name" value="HTH-TYPE TRANSCRIPTIONAL REGULATOR BETI"/>
    <property type="match status" value="1"/>
</dbReference>
<dbReference type="STRING" id="1415166.NONO_c56170"/>
<feature type="DNA-binding region" description="H-T-H motif" evidence="4">
    <location>
        <begin position="36"/>
        <end position="55"/>
    </location>
</feature>
<dbReference type="PANTHER" id="PTHR30055">
    <property type="entry name" value="HTH-TYPE TRANSCRIPTIONAL REGULATOR RUTR"/>
    <property type="match status" value="1"/>
</dbReference>
<dbReference type="InterPro" id="IPR001647">
    <property type="entry name" value="HTH_TetR"/>
</dbReference>
<evidence type="ECO:0000256" key="3">
    <source>
        <dbReference type="ARBA" id="ARBA00023163"/>
    </source>
</evidence>
<dbReference type="GO" id="GO:0003700">
    <property type="term" value="F:DNA-binding transcription factor activity"/>
    <property type="evidence" value="ECO:0007669"/>
    <property type="project" value="TreeGrafter"/>
</dbReference>
<dbReference type="InterPro" id="IPR036271">
    <property type="entry name" value="Tet_transcr_reg_TetR-rel_C_sf"/>
</dbReference>
<dbReference type="Proteomes" id="UP000019150">
    <property type="component" value="Chromosome"/>
</dbReference>
<gene>
    <name evidence="6" type="ORF">NONO_c56170</name>
</gene>
<dbReference type="InterPro" id="IPR050109">
    <property type="entry name" value="HTH-type_TetR-like_transc_reg"/>
</dbReference>
<dbReference type="PATRIC" id="fig|1415166.3.peg.5787"/>
<evidence type="ECO:0000256" key="2">
    <source>
        <dbReference type="ARBA" id="ARBA00023125"/>
    </source>
</evidence>
<keyword evidence="3" id="KW-0804">Transcription</keyword>
<evidence type="ECO:0000313" key="7">
    <source>
        <dbReference type="Proteomes" id="UP000019150"/>
    </source>
</evidence>
<keyword evidence="7" id="KW-1185">Reference proteome</keyword>
<dbReference type="SUPFAM" id="SSF46689">
    <property type="entry name" value="Homeodomain-like"/>
    <property type="match status" value="1"/>
</dbReference>
<keyword evidence="1" id="KW-0805">Transcription regulation</keyword>
<dbReference type="PROSITE" id="PS50977">
    <property type="entry name" value="HTH_TETR_2"/>
    <property type="match status" value="1"/>
</dbReference>
<name>W5TMC5_9NOCA</name>
<evidence type="ECO:0000259" key="5">
    <source>
        <dbReference type="PROSITE" id="PS50977"/>
    </source>
</evidence>
<dbReference type="SUPFAM" id="SSF48498">
    <property type="entry name" value="Tetracyclin repressor-like, C-terminal domain"/>
    <property type="match status" value="1"/>
</dbReference>
<organism evidence="6 7">
    <name type="scientific">Nocardia nova SH22a</name>
    <dbReference type="NCBI Taxonomy" id="1415166"/>
    <lineage>
        <taxon>Bacteria</taxon>
        <taxon>Bacillati</taxon>
        <taxon>Actinomycetota</taxon>
        <taxon>Actinomycetes</taxon>
        <taxon>Mycobacteriales</taxon>
        <taxon>Nocardiaceae</taxon>
        <taxon>Nocardia</taxon>
    </lineage>
</organism>
<dbReference type="AlphaFoldDB" id="W5TMC5"/>
<evidence type="ECO:0000256" key="1">
    <source>
        <dbReference type="ARBA" id="ARBA00023015"/>
    </source>
</evidence>
<accession>W5TMC5</accession>
<dbReference type="OrthoDB" id="9795011at2"/>
<evidence type="ECO:0000256" key="4">
    <source>
        <dbReference type="PROSITE-ProRule" id="PRU00335"/>
    </source>
</evidence>
<dbReference type="PRINTS" id="PR00455">
    <property type="entry name" value="HTHTETR"/>
</dbReference>
<dbReference type="InterPro" id="IPR009057">
    <property type="entry name" value="Homeodomain-like_sf"/>
</dbReference>
<dbReference type="eggNOG" id="COG1309">
    <property type="taxonomic scope" value="Bacteria"/>
</dbReference>
<dbReference type="KEGG" id="nno:NONO_c56170"/>
<sequence length="196" mass="21097">MTPEPAGALRADARGNRDQILLTALEVFAERGTDVPMKYLADRAGVGVGTLYRHFPDRDALLIATARAHLNRLADMAETAVAEEPTAWAALCRFLRECLILRLGALADAIEPAVHAMIRSQPRVGEVRTRVTGALADMVGRAQRDGELRGDIDADVLGLLLTTRLHTQPGESITAAVDRVLPILIDGLRPRGPSAP</sequence>
<proteinExistence type="predicted"/>